<evidence type="ECO:0000313" key="2">
    <source>
        <dbReference type="EMBL" id="KAA3470241.1"/>
    </source>
</evidence>
<gene>
    <name evidence="2" type="ORF">EPI10_015969</name>
</gene>
<keyword evidence="1" id="KW-1133">Transmembrane helix</keyword>
<dbReference type="AlphaFoldDB" id="A0A5B6VMA1"/>
<dbReference type="Proteomes" id="UP000325315">
    <property type="component" value="Unassembled WGS sequence"/>
</dbReference>
<sequence length="141" mass="16644">MSFGLTKAPFTFMDLMNKVFHLHLDRFVNEVEHNQHLRIVLQTQLYAKFSKCKLWLLEVGFWGMLGRLLPMFFGWVFANCFFVDETTIERCSICLKEMLIEAMMLTQPKFEKEFVVYNDVLLNRLGCVLMQDGKVIVYASR</sequence>
<accession>A0A5B6VMA1</accession>
<dbReference type="InterPro" id="IPR053134">
    <property type="entry name" value="RNA-dir_DNA_polymerase"/>
</dbReference>
<dbReference type="EMBL" id="SMMG02000006">
    <property type="protein sequence ID" value="KAA3470241.1"/>
    <property type="molecule type" value="Genomic_DNA"/>
</dbReference>
<keyword evidence="1" id="KW-0472">Membrane</keyword>
<keyword evidence="3" id="KW-1185">Reference proteome</keyword>
<organism evidence="2 3">
    <name type="scientific">Gossypium australe</name>
    <dbReference type="NCBI Taxonomy" id="47621"/>
    <lineage>
        <taxon>Eukaryota</taxon>
        <taxon>Viridiplantae</taxon>
        <taxon>Streptophyta</taxon>
        <taxon>Embryophyta</taxon>
        <taxon>Tracheophyta</taxon>
        <taxon>Spermatophyta</taxon>
        <taxon>Magnoliopsida</taxon>
        <taxon>eudicotyledons</taxon>
        <taxon>Gunneridae</taxon>
        <taxon>Pentapetalae</taxon>
        <taxon>rosids</taxon>
        <taxon>malvids</taxon>
        <taxon>Malvales</taxon>
        <taxon>Malvaceae</taxon>
        <taxon>Malvoideae</taxon>
        <taxon>Gossypium</taxon>
    </lineage>
</organism>
<dbReference type="PANTHER" id="PTHR24559:SF444">
    <property type="entry name" value="REVERSE TRANSCRIPTASE DOMAIN-CONTAINING PROTEIN"/>
    <property type="match status" value="1"/>
</dbReference>
<proteinExistence type="predicted"/>
<dbReference type="PANTHER" id="PTHR24559">
    <property type="entry name" value="TRANSPOSON TY3-I GAG-POL POLYPROTEIN"/>
    <property type="match status" value="1"/>
</dbReference>
<dbReference type="SUPFAM" id="SSF56672">
    <property type="entry name" value="DNA/RNA polymerases"/>
    <property type="match status" value="1"/>
</dbReference>
<dbReference type="Gene3D" id="3.30.70.270">
    <property type="match status" value="1"/>
</dbReference>
<protein>
    <submittedName>
        <fullName evidence="2">DNA/RNA polymerases superfamily protein</fullName>
    </submittedName>
</protein>
<dbReference type="InterPro" id="IPR043128">
    <property type="entry name" value="Rev_trsase/Diguanyl_cyclase"/>
</dbReference>
<evidence type="ECO:0000313" key="3">
    <source>
        <dbReference type="Proteomes" id="UP000325315"/>
    </source>
</evidence>
<reference evidence="3" key="1">
    <citation type="journal article" date="2019" name="Plant Biotechnol. J.">
        <title>Genome sequencing of the Australian wild diploid species Gossypium australe highlights disease resistance and delayed gland morphogenesis.</title>
        <authorList>
            <person name="Cai Y."/>
            <person name="Cai X."/>
            <person name="Wang Q."/>
            <person name="Wang P."/>
            <person name="Zhang Y."/>
            <person name="Cai C."/>
            <person name="Xu Y."/>
            <person name="Wang K."/>
            <person name="Zhou Z."/>
            <person name="Wang C."/>
            <person name="Geng S."/>
            <person name="Li B."/>
            <person name="Dong Q."/>
            <person name="Hou Y."/>
            <person name="Wang H."/>
            <person name="Ai P."/>
            <person name="Liu Z."/>
            <person name="Yi F."/>
            <person name="Sun M."/>
            <person name="An G."/>
            <person name="Cheng J."/>
            <person name="Zhang Y."/>
            <person name="Shi Q."/>
            <person name="Xie Y."/>
            <person name="Shi X."/>
            <person name="Chang Y."/>
            <person name="Huang F."/>
            <person name="Chen Y."/>
            <person name="Hong S."/>
            <person name="Mi L."/>
            <person name="Sun Q."/>
            <person name="Zhang L."/>
            <person name="Zhou B."/>
            <person name="Peng R."/>
            <person name="Zhang X."/>
            <person name="Liu F."/>
        </authorList>
    </citation>
    <scope>NUCLEOTIDE SEQUENCE [LARGE SCALE GENOMIC DNA]</scope>
    <source>
        <strain evidence="3">cv. PA1801</strain>
    </source>
</reference>
<feature type="transmembrane region" description="Helical" evidence="1">
    <location>
        <begin position="54"/>
        <end position="78"/>
    </location>
</feature>
<dbReference type="OrthoDB" id="415724at2759"/>
<name>A0A5B6VMA1_9ROSI</name>
<keyword evidence="1" id="KW-0812">Transmembrane</keyword>
<comment type="caution">
    <text evidence="2">The sequence shown here is derived from an EMBL/GenBank/DDBJ whole genome shotgun (WGS) entry which is preliminary data.</text>
</comment>
<evidence type="ECO:0000256" key="1">
    <source>
        <dbReference type="SAM" id="Phobius"/>
    </source>
</evidence>
<dbReference type="InterPro" id="IPR043502">
    <property type="entry name" value="DNA/RNA_pol_sf"/>
</dbReference>